<organism evidence="7 8">
    <name type="scientific">Roseivirga seohaensis</name>
    <dbReference type="NCBI Taxonomy" id="1914963"/>
    <lineage>
        <taxon>Bacteria</taxon>
        <taxon>Pseudomonadati</taxon>
        <taxon>Bacteroidota</taxon>
        <taxon>Cytophagia</taxon>
        <taxon>Cytophagales</taxon>
        <taxon>Roseivirgaceae</taxon>
        <taxon>Roseivirga</taxon>
    </lineage>
</organism>
<accession>A0A150XL50</accession>
<dbReference type="Pfam" id="PF13186">
    <property type="entry name" value="SPASM"/>
    <property type="match status" value="1"/>
</dbReference>
<dbReference type="CDD" id="cd01335">
    <property type="entry name" value="Radical_SAM"/>
    <property type="match status" value="1"/>
</dbReference>
<keyword evidence="3" id="KW-0479">Metal-binding</keyword>
<reference evidence="7 8" key="1">
    <citation type="submission" date="2016-01" db="EMBL/GenBank/DDBJ databases">
        <title>Genome sequencing of Roseivirga seohaensis SW-152.</title>
        <authorList>
            <person name="Selvaratnam C."/>
            <person name="Thevarajoo S."/>
            <person name="Goh K.M."/>
            <person name="Ee R."/>
            <person name="Chan K.-G."/>
            <person name="Chong C.S."/>
        </authorList>
    </citation>
    <scope>NUCLEOTIDE SEQUENCE [LARGE SCALE GENOMIC DNA]</scope>
    <source>
        <strain evidence="7 8">SW-152</strain>
    </source>
</reference>
<evidence type="ECO:0000256" key="1">
    <source>
        <dbReference type="ARBA" id="ARBA00001966"/>
    </source>
</evidence>
<dbReference type="EMBL" id="LRPB01000049">
    <property type="protein sequence ID" value="KYG79450.1"/>
    <property type="molecule type" value="Genomic_DNA"/>
</dbReference>
<dbReference type="InterPro" id="IPR013785">
    <property type="entry name" value="Aldolase_TIM"/>
</dbReference>
<sequence>MCDVGTKSLDTNFATNLVGTQPMNMPEELFRRIADQTHNFFPKAKLGYGFTEPLVYPYLLETLDYANNKGLYTSITTNALNLPQKAEQLVRAGLNEVFISLDGPQEIHNYIRGHKSSFQRAIKGIEMLLEHSKELEIGVFCVITEWNIGHLKAFVDFFKDFPLKRLGFMHTNFTPQGVADIHNMLYSDSYPATNSNVDEIDISKMDLNILWEEIRSIKSEQYRFPVTFSPEVESYEGLLDFYQKPEKLIGKRCHDVFNNIMIKSDGSVIPAHGRCYNLTVGNLYKDDLNSIWNSSEISQFRDTLNKAGGLLPACSRCCSAFAR</sequence>
<keyword evidence="2" id="KW-0949">S-adenosyl-L-methionine</keyword>
<dbReference type="InterPro" id="IPR058240">
    <property type="entry name" value="rSAM_sf"/>
</dbReference>
<evidence type="ECO:0000313" key="7">
    <source>
        <dbReference type="EMBL" id="KYG79450.1"/>
    </source>
</evidence>
<dbReference type="GO" id="GO:0003824">
    <property type="term" value="F:catalytic activity"/>
    <property type="evidence" value="ECO:0007669"/>
    <property type="project" value="InterPro"/>
</dbReference>
<dbReference type="Gene3D" id="3.20.20.70">
    <property type="entry name" value="Aldolase class I"/>
    <property type="match status" value="1"/>
</dbReference>
<dbReference type="InterPro" id="IPR050377">
    <property type="entry name" value="Radical_SAM_PqqE_MftC-like"/>
</dbReference>
<comment type="cofactor">
    <cofactor evidence="1">
        <name>[4Fe-4S] cluster</name>
        <dbReference type="ChEBI" id="CHEBI:49883"/>
    </cofactor>
</comment>
<dbReference type="CDD" id="cd21109">
    <property type="entry name" value="SPASM"/>
    <property type="match status" value="1"/>
</dbReference>
<evidence type="ECO:0000256" key="4">
    <source>
        <dbReference type="ARBA" id="ARBA00023004"/>
    </source>
</evidence>
<dbReference type="GO" id="GO:0051536">
    <property type="term" value="F:iron-sulfur cluster binding"/>
    <property type="evidence" value="ECO:0007669"/>
    <property type="project" value="UniProtKB-KW"/>
</dbReference>
<evidence type="ECO:0000256" key="2">
    <source>
        <dbReference type="ARBA" id="ARBA00022691"/>
    </source>
</evidence>
<dbReference type="InterPro" id="IPR007197">
    <property type="entry name" value="rSAM"/>
</dbReference>
<dbReference type="PANTHER" id="PTHR11228:SF7">
    <property type="entry name" value="PQQA PEPTIDE CYCLASE"/>
    <property type="match status" value="1"/>
</dbReference>
<dbReference type="STRING" id="1914963.AWW67_13860"/>
<protein>
    <recommendedName>
        <fullName evidence="6">Radical SAM core domain-containing protein</fullName>
    </recommendedName>
</protein>
<proteinExistence type="predicted"/>
<name>A0A150XL50_9BACT</name>
<evidence type="ECO:0000313" key="8">
    <source>
        <dbReference type="Proteomes" id="UP000075663"/>
    </source>
</evidence>
<dbReference type="Proteomes" id="UP000075663">
    <property type="component" value="Unassembled WGS sequence"/>
</dbReference>
<evidence type="ECO:0000259" key="6">
    <source>
        <dbReference type="PROSITE" id="PS51918"/>
    </source>
</evidence>
<dbReference type="Pfam" id="PF04055">
    <property type="entry name" value="Radical_SAM"/>
    <property type="match status" value="1"/>
</dbReference>
<gene>
    <name evidence="7" type="ORF">AWW67_13860</name>
</gene>
<keyword evidence="4" id="KW-0408">Iron</keyword>
<dbReference type="SUPFAM" id="SSF102114">
    <property type="entry name" value="Radical SAM enzymes"/>
    <property type="match status" value="1"/>
</dbReference>
<dbReference type="PROSITE" id="PS51918">
    <property type="entry name" value="RADICAL_SAM"/>
    <property type="match status" value="1"/>
</dbReference>
<comment type="caution">
    <text evidence="7">The sequence shown here is derived from an EMBL/GenBank/DDBJ whole genome shotgun (WGS) entry which is preliminary data.</text>
</comment>
<dbReference type="InterPro" id="IPR023885">
    <property type="entry name" value="4Fe4S-binding_SPASM_dom"/>
</dbReference>
<dbReference type="GO" id="GO:0046872">
    <property type="term" value="F:metal ion binding"/>
    <property type="evidence" value="ECO:0007669"/>
    <property type="project" value="UniProtKB-KW"/>
</dbReference>
<dbReference type="AlphaFoldDB" id="A0A150XL50"/>
<feature type="domain" description="Radical SAM core" evidence="6">
    <location>
        <begin position="1"/>
        <end position="223"/>
    </location>
</feature>
<keyword evidence="5" id="KW-0411">Iron-sulfur</keyword>
<evidence type="ECO:0000256" key="5">
    <source>
        <dbReference type="ARBA" id="ARBA00023014"/>
    </source>
</evidence>
<evidence type="ECO:0000256" key="3">
    <source>
        <dbReference type="ARBA" id="ARBA00022723"/>
    </source>
</evidence>
<dbReference type="PANTHER" id="PTHR11228">
    <property type="entry name" value="RADICAL SAM DOMAIN PROTEIN"/>
    <property type="match status" value="1"/>
</dbReference>